<name>A0A9P6VHS6_9HELO</name>
<comment type="caution">
    <text evidence="1">The sequence shown here is derived from an EMBL/GenBank/DDBJ whole genome shotgun (WGS) entry which is preliminary data.</text>
</comment>
<dbReference type="EMBL" id="VNKQ01000011">
    <property type="protein sequence ID" value="KAG0647959.1"/>
    <property type="molecule type" value="Genomic_DNA"/>
</dbReference>
<keyword evidence="2" id="KW-1185">Reference proteome</keyword>
<protein>
    <submittedName>
        <fullName evidence="1">Uncharacterized protein</fullName>
    </submittedName>
</protein>
<dbReference type="OrthoDB" id="5396360at2759"/>
<dbReference type="Proteomes" id="UP000785200">
    <property type="component" value="Unassembled WGS sequence"/>
</dbReference>
<accession>A0A9P6VHS6</accession>
<sequence>MATVVCSCVQCASELGCFRNSWTGIGNSYFSPVYPPVTYINGFEPTGDVFAKGILQDLACRKCAKVVGLICNDAPTGHLLKKCEISNHIITYANCRA</sequence>
<evidence type="ECO:0000313" key="1">
    <source>
        <dbReference type="EMBL" id="KAG0647959.1"/>
    </source>
</evidence>
<proteinExistence type="predicted"/>
<organism evidence="1 2">
    <name type="scientific">Hyphodiscus hymeniophilus</name>
    <dbReference type="NCBI Taxonomy" id="353542"/>
    <lineage>
        <taxon>Eukaryota</taxon>
        <taxon>Fungi</taxon>
        <taxon>Dikarya</taxon>
        <taxon>Ascomycota</taxon>
        <taxon>Pezizomycotina</taxon>
        <taxon>Leotiomycetes</taxon>
        <taxon>Helotiales</taxon>
        <taxon>Hyphodiscaceae</taxon>
        <taxon>Hyphodiscus</taxon>
    </lineage>
</organism>
<evidence type="ECO:0000313" key="2">
    <source>
        <dbReference type="Proteomes" id="UP000785200"/>
    </source>
</evidence>
<reference evidence="1" key="1">
    <citation type="submission" date="2019-07" db="EMBL/GenBank/DDBJ databases">
        <title>Hyphodiscus hymeniophilus genome sequencing and assembly.</title>
        <authorList>
            <person name="Kramer G."/>
            <person name="Nodwell J."/>
        </authorList>
    </citation>
    <scope>NUCLEOTIDE SEQUENCE</scope>
    <source>
        <strain evidence="1">ATCC 34498</strain>
    </source>
</reference>
<gene>
    <name evidence="1" type="ORF">D0Z07_5839</name>
</gene>
<dbReference type="AlphaFoldDB" id="A0A9P6VHS6"/>